<dbReference type="EMBL" id="SKBU01000008">
    <property type="protein sequence ID" value="TCJ19453.1"/>
    <property type="molecule type" value="Genomic_DNA"/>
</dbReference>
<feature type="region of interest" description="Disordered" evidence="1">
    <location>
        <begin position="80"/>
        <end position="124"/>
    </location>
</feature>
<sequence length="756" mass="83682">MRPLERVLEVLEVDRGPDHRGEYLAFCPAHDDRNTPNLRVEEAEDGRVLLHCFAGCSQDEVLSALEERGIRRRDLFSRNGRGVEEGSNLPPYRTATLQPRSVKGEDKREKGLRDPAQPGATVQPPCTLEAYAGAKELPVEFLRELGLSTVSYMGTKAVRMPYLTEDGREGAVRLRLALEKSPQGDNRFRWRKGSKPTLYGLWRMERVREAGYVVLVEGESDCHTLWHHGIEALGVPGASNWKEEWAAHLEGIGKVYAVIEPDEGGEMLKERLAASGIRDLLRFVELDGAKDVSELHLSEPTRFLENLRSAFGRAAPLIDQEKERAEARAREVREACEGLAREGRILDRFAAELGRSGVAGESRAAKLLYLALTSRLLERIVSVAVKGPSSGGKTYLVERVLSFFPEDAYYALTAMSERTLAYSEEPIKHRFLVIYEAEGMSGDFATYLMRSLLSEGRVRYETVESTKDGIRPRLIEREGPTGLIVTTTAVKLHPENETRLLSLTVADTQEQTRNVLRALARGRIGEPDLKPWLALQEWLVTAERQVVIPYAGDLAELVPPVAVRLRRDFGAVLNLIRAHAVLHQATREKDADGRIVATLDDYVAVRELVADLVSEGIEATVPKGVREAVHAVARLHAGNSEPVTVAEVARELELDRSAASRRIKTAREQGYLRDLEDNPRKPSRLVPGDPLPEDLEILPPPDALKACKRAGENGGIDTPLPPSNGDEEGGGGGAYPSENGARLHAPDEDGRVRFTL</sequence>
<dbReference type="CDD" id="cd01029">
    <property type="entry name" value="TOPRIM_primases"/>
    <property type="match status" value="1"/>
</dbReference>
<dbReference type="AlphaFoldDB" id="A0A4R1BP76"/>
<dbReference type="InterPro" id="IPR036388">
    <property type="entry name" value="WH-like_DNA-bd_sf"/>
</dbReference>
<dbReference type="Gene3D" id="3.40.1360.10">
    <property type="match status" value="1"/>
</dbReference>
<feature type="compositionally biased region" description="Basic and acidic residues" evidence="1">
    <location>
        <begin position="744"/>
        <end position="756"/>
    </location>
</feature>
<dbReference type="SUPFAM" id="SSF56731">
    <property type="entry name" value="DNA primase core"/>
    <property type="match status" value="1"/>
</dbReference>
<accession>A0A4R1BP76</accession>
<dbReference type="OrthoDB" id="9814791at2"/>
<protein>
    <submittedName>
        <fullName evidence="2">MarR family transcriptional regulator</fullName>
    </submittedName>
</protein>
<dbReference type="Proteomes" id="UP000295244">
    <property type="component" value="Unassembled WGS sequence"/>
</dbReference>
<reference evidence="2 3" key="1">
    <citation type="submission" date="2019-03" db="EMBL/GenBank/DDBJ databases">
        <title>Whole genome sequence of a novel Rubrobacter taiwanensis strain, isolated from Yellowstone National Park.</title>
        <authorList>
            <person name="Freed S."/>
            <person name="Ramaley R.F."/>
            <person name="Kyndt J.A."/>
        </authorList>
    </citation>
    <scope>NUCLEOTIDE SEQUENCE [LARGE SCALE GENOMIC DNA]</scope>
    <source>
        <strain evidence="2 3">Yellowstone</strain>
    </source>
</reference>
<proteinExistence type="predicted"/>
<feature type="compositionally biased region" description="Basic and acidic residues" evidence="1">
    <location>
        <begin position="669"/>
        <end position="680"/>
    </location>
</feature>
<dbReference type="InterPro" id="IPR034154">
    <property type="entry name" value="TOPRIM_DnaG/twinkle"/>
</dbReference>
<feature type="region of interest" description="Disordered" evidence="1">
    <location>
        <begin position="669"/>
        <end position="756"/>
    </location>
</feature>
<keyword evidence="3" id="KW-1185">Reference proteome</keyword>
<comment type="caution">
    <text evidence="2">The sequence shown here is derived from an EMBL/GenBank/DDBJ whole genome shotgun (WGS) entry which is preliminary data.</text>
</comment>
<name>A0A4R1BP76_9ACTN</name>
<gene>
    <name evidence="2" type="ORF">E0L93_04705</name>
</gene>
<organism evidence="2 3">
    <name type="scientific">Rubrobacter taiwanensis</name>
    <dbReference type="NCBI Taxonomy" id="185139"/>
    <lineage>
        <taxon>Bacteria</taxon>
        <taxon>Bacillati</taxon>
        <taxon>Actinomycetota</taxon>
        <taxon>Rubrobacteria</taxon>
        <taxon>Rubrobacterales</taxon>
        <taxon>Rubrobacteraceae</taxon>
        <taxon>Rubrobacter</taxon>
    </lineage>
</organism>
<dbReference type="Gene3D" id="1.10.10.10">
    <property type="entry name" value="Winged helix-like DNA-binding domain superfamily/Winged helix DNA-binding domain"/>
    <property type="match status" value="1"/>
</dbReference>
<evidence type="ECO:0000313" key="3">
    <source>
        <dbReference type="Proteomes" id="UP000295244"/>
    </source>
</evidence>
<evidence type="ECO:0000256" key="1">
    <source>
        <dbReference type="SAM" id="MobiDB-lite"/>
    </source>
</evidence>
<evidence type="ECO:0000313" key="2">
    <source>
        <dbReference type="EMBL" id="TCJ19453.1"/>
    </source>
</evidence>
<dbReference type="RefSeq" id="WP_132689188.1">
    <property type="nucleotide sequence ID" value="NZ_SKBU01000008.1"/>
</dbReference>
<feature type="compositionally biased region" description="Basic and acidic residues" evidence="1">
    <location>
        <begin position="102"/>
        <end position="113"/>
    </location>
</feature>